<proteinExistence type="predicted"/>
<protein>
    <submittedName>
        <fullName evidence="1">Uncharacterized protein</fullName>
    </submittedName>
</protein>
<gene>
    <name evidence="1" type="ORF">EZS27_032960</name>
</gene>
<comment type="caution">
    <text evidence="1">The sequence shown here is derived from an EMBL/GenBank/DDBJ whole genome shotgun (WGS) entry which is preliminary data.</text>
</comment>
<dbReference type="AlphaFoldDB" id="A0A5J4Q887"/>
<evidence type="ECO:0000313" key="1">
    <source>
        <dbReference type="EMBL" id="KAA6316783.1"/>
    </source>
</evidence>
<sequence length="122" mass="13966">MVSANMDYKTEESNKLTKKYATEDTYAKGNLSFTQEGYEEARKIAKLFNDSDIHGLVEKRSPDRPNLLKKRMVSVELTTEFNHSLDCAITLNALPIFALSAQINEIVKKSKKILFKMEVEFN</sequence>
<reference evidence="1" key="1">
    <citation type="submission" date="2019-03" db="EMBL/GenBank/DDBJ databases">
        <title>Single cell metagenomics reveals metabolic interactions within the superorganism composed of flagellate Streblomastix strix and complex community of Bacteroidetes bacteria on its surface.</title>
        <authorList>
            <person name="Treitli S.C."/>
            <person name="Kolisko M."/>
            <person name="Husnik F."/>
            <person name="Keeling P."/>
            <person name="Hampl V."/>
        </authorList>
    </citation>
    <scope>NUCLEOTIDE SEQUENCE</scope>
    <source>
        <strain evidence="1">STM</strain>
    </source>
</reference>
<accession>A0A5J4Q887</accession>
<dbReference type="EMBL" id="SNRY01004757">
    <property type="protein sequence ID" value="KAA6316783.1"/>
    <property type="molecule type" value="Genomic_DNA"/>
</dbReference>
<name>A0A5J4Q887_9ZZZZ</name>
<organism evidence="1">
    <name type="scientific">termite gut metagenome</name>
    <dbReference type="NCBI Taxonomy" id="433724"/>
    <lineage>
        <taxon>unclassified sequences</taxon>
        <taxon>metagenomes</taxon>
        <taxon>organismal metagenomes</taxon>
    </lineage>
</organism>